<keyword evidence="1" id="KW-0812">Transmembrane</keyword>
<protein>
    <submittedName>
        <fullName evidence="2">Uncharacterized protein</fullName>
    </submittedName>
</protein>
<feature type="transmembrane region" description="Helical" evidence="1">
    <location>
        <begin position="32"/>
        <end position="49"/>
    </location>
</feature>
<keyword evidence="1" id="KW-0472">Membrane</keyword>
<comment type="caution">
    <text evidence="2">The sequence shown here is derived from an EMBL/GenBank/DDBJ whole genome shotgun (WGS) entry which is preliminary data.</text>
</comment>
<name>A0A9D1L000_9FIRM</name>
<reference evidence="2" key="1">
    <citation type="submission" date="2020-10" db="EMBL/GenBank/DDBJ databases">
        <authorList>
            <person name="Gilroy R."/>
        </authorList>
    </citation>
    <scope>NUCLEOTIDE SEQUENCE</scope>
    <source>
        <strain evidence="2">CHK195-11698</strain>
    </source>
</reference>
<reference evidence="2" key="2">
    <citation type="journal article" date="2021" name="PeerJ">
        <title>Extensive microbial diversity within the chicken gut microbiome revealed by metagenomics and culture.</title>
        <authorList>
            <person name="Gilroy R."/>
            <person name="Ravi A."/>
            <person name="Getino M."/>
            <person name="Pursley I."/>
            <person name="Horton D.L."/>
            <person name="Alikhan N.F."/>
            <person name="Baker D."/>
            <person name="Gharbi K."/>
            <person name="Hall N."/>
            <person name="Watson M."/>
            <person name="Adriaenssens E.M."/>
            <person name="Foster-Nyarko E."/>
            <person name="Jarju S."/>
            <person name="Secka A."/>
            <person name="Antonio M."/>
            <person name="Oren A."/>
            <person name="Chaudhuri R.R."/>
            <person name="La Ragione R."/>
            <person name="Hildebrand F."/>
            <person name="Pallen M.J."/>
        </authorList>
    </citation>
    <scope>NUCLEOTIDE SEQUENCE</scope>
    <source>
        <strain evidence="2">CHK195-11698</strain>
    </source>
</reference>
<accession>A0A9D1L000</accession>
<proteinExistence type="predicted"/>
<evidence type="ECO:0000313" key="2">
    <source>
        <dbReference type="EMBL" id="HIU13225.1"/>
    </source>
</evidence>
<dbReference type="EMBL" id="DVMJ01000030">
    <property type="protein sequence ID" value="HIU13225.1"/>
    <property type="molecule type" value="Genomic_DNA"/>
</dbReference>
<keyword evidence="1" id="KW-1133">Transmembrane helix</keyword>
<gene>
    <name evidence="2" type="ORF">IAD15_04060</name>
</gene>
<organism evidence="2 3">
    <name type="scientific">Candidatus Fimiplasma intestinipullorum</name>
    <dbReference type="NCBI Taxonomy" id="2840825"/>
    <lineage>
        <taxon>Bacteria</taxon>
        <taxon>Bacillati</taxon>
        <taxon>Bacillota</taxon>
        <taxon>Clostridia</taxon>
        <taxon>Eubacteriales</taxon>
        <taxon>Candidatus Fimiplasma</taxon>
    </lineage>
</organism>
<dbReference type="Proteomes" id="UP000824175">
    <property type="component" value="Unassembled WGS sequence"/>
</dbReference>
<sequence>MKNNRKWLKILGIVILFIAAIGILLAPGNMKWVVLIVGYLCLVVDGLLLKKATKQVMNHIKMLDQEKKYIELIAYLDEVAPLGYTGFVVDSYRLYANYWLGDFAAYRVTAGRMAATRAWGRPKFQDYRKKVEMNLACMDLVDTYYQNGTVSYQGNEFMIMEAVGYYQKEQPEKIQELLNQNPKLPKLKKFVLYMLLGNKEEQLRIYPKGYITQLLGEE</sequence>
<evidence type="ECO:0000256" key="1">
    <source>
        <dbReference type="SAM" id="Phobius"/>
    </source>
</evidence>
<evidence type="ECO:0000313" key="3">
    <source>
        <dbReference type="Proteomes" id="UP000824175"/>
    </source>
</evidence>
<feature type="transmembrane region" description="Helical" evidence="1">
    <location>
        <begin position="7"/>
        <end position="26"/>
    </location>
</feature>
<dbReference type="AlphaFoldDB" id="A0A9D1L000"/>